<name>A0AAN9R356_PHACN</name>
<gene>
    <name evidence="1" type="ORF">VNO80_17728</name>
</gene>
<sequence>MSSFFTLSTLLNKRHAVLPRTSQAQKLAASFDSCASTGAKRGCVTFVRERGREREREKEICSSLQKLQTSEATTLGISIADKTYAAPNTLCIPTCLNSLFPIHSSLNKFWAYETRFFATVTVIIKFFFQIKGNGYSC</sequence>
<protein>
    <submittedName>
        <fullName evidence="1">Uncharacterized protein</fullName>
    </submittedName>
</protein>
<keyword evidence="2" id="KW-1185">Reference proteome</keyword>
<dbReference type="AlphaFoldDB" id="A0AAN9R356"/>
<comment type="caution">
    <text evidence="1">The sequence shown here is derived from an EMBL/GenBank/DDBJ whole genome shotgun (WGS) entry which is preliminary data.</text>
</comment>
<accession>A0AAN9R356</accession>
<dbReference type="EMBL" id="JAYMYR010000007">
    <property type="protein sequence ID" value="KAK7352308.1"/>
    <property type="molecule type" value="Genomic_DNA"/>
</dbReference>
<proteinExistence type="predicted"/>
<reference evidence="1 2" key="1">
    <citation type="submission" date="2024-01" db="EMBL/GenBank/DDBJ databases">
        <title>The genomes of 5 underutilized Papilionoideae crops provide insights into root nodulation and disease resistanc.</title>
        <authorList>
            <person name="Jiang F."/>
        </authorList>
    </citation>
    <scope>NUCLEOTIDE SEQUENCE [LARGE SCALE GENOMIC DNA]</scope>
    <source>
        <strain evidence="1">JINMINGXINNONG_FW02</strain>
        <tissue evidence="1">Leaves</tissue>
    </source>
</reference>
<organism evidence="1 2">
    <name type="scientific">Phaseolus coccineus</name>
    <name type="common">Scarlet runner bean</name>
    <name type="synonym">Phaseolus multiflorus</name>
    <dbReference type="NCBI Taxonomy" id="3886"/>
    <lineage>
        <taxon>Eukaryota</taxon>
        <taxon>Viridiplantae</taxon>
        <taxon>Streptophyta</taxon>
        <taxon>Embryophyta</taxon>
        <taxon>Tracheophyta</taxon>
        <taxon>Spermatophyta</taxon>
        <taxon>Magnoliopsida</taxon>
        <taxon>eudicotyledons</taxon>
        <taxon>Gunneridae</taxon>
        <taxon>Pentapetalae</taxon>
        <taxon>rosids</taxon>
        <taxon>fabids</taxon>
        <taxon>Fabales</taxon>
        <taxon>Fabaceae</taxon>
        <taxon>Papilionoideae</taxon>
        <taxon>50 kb inversion clade</taxon>
        <taxon>NPAAA clade</taxon>
        <taxon>indigoferoid/millettioid clade</taxon>
        <taxon>Phaseoleae</taxon>
        <taxon>Phaseolus</taxon>
    </lineage>
</organism>
<dbReference type="Proteomes" id="UP001374584">
    <property type="component" value="Unassembled WGS sequence"/>
</dbReference>
<evidence type="ECO:0000313" key="2">
    <source>
        <dbReference type="Proteomes" id="UP001374584"/>
    </source>
</evidence>
<evidence type="ECO:0000313" key="1">
    <source>
        <dbReference type="EMBL" id="KAK7352308.1"/>
    </source>
</evidence>